<dbReference type="PaxDb" id="522772-Dacet_0578"/>
<evidence type="ECO:0000313" key="2">
    <source>
        <dbReference type="Proteomes" id="UP000002012"/>
    </source>
</evidence>
<name>D4H464_DENA2</name>
<reference evidence="1 2" key="1">
    <citation type="journal article" date="2010" name="Stand. Genomic Sci.">
        <title>Complete genome sequence of Denitrovibrio acetiphilus type strain (N2460).</title>
        <authorList>
            <person name="Kiss H."/>
            <person name="Lang E."/>
            <person name="Lapidus A."/>
            <person name="Copeland A."/>
            <person name="Nolan M."/>
            <person name="Glavina Del Rio T."/>
            <person name="Chen F."/>
            <person name="Lucas S."/>
            <person name="Tice H."/>
            <person name="Cheng J.F."/>
            <person name="Han C."/>
            <person name="Goodwin L."/>
            <person name="Pitluck S."/>
            <person name="Liolios K."/>
            <person name="Pati A."/>
            <person name="Ivanova N."/>
            <person name="Mavromatis K."/>
            <person name="Chen A."/>
            <person name="Palaniappan K."/>
            <person name="Land M."/>
            <person name="Hauser L."/>
            <person name="Chang Y.J."/>
            <person name="Jeffries C.D."/>
            <person name="Detter J.C."/>
            <person name="Brettin T."/>
            <person name="Spring S."/>
            <person name="Rohde M."/>
            <person name="Goker M."/>
            <person name="Woyke T."/>
            <person name="Bristow J."/>
            <person name="Eisen J.A."/>
            <person name="Markowitz V."/>
            <person name="Hugenholtz P."/>
            <person name="Kyrpides N.C."/>
            <person name="Klenk H.P."/>
        </authorList>
    </citation>
    <scope>NUCLEOTIDE SEQUENCE [LARGE SCALE GENOMIC DNA]</scope>
    <source>
        <strain evidence="2">DSM 12809 / NBRC 114555 / N2460</strain>
    </source>
</reference>
<gene>
    <name evidence="1" type="ordered locus">Dacet_0578</name>
</gene>
<dbReference type="KEGG" id="dap:Dacet_0578"/>
<dbReference type="STRING" id="522772.Dacet_0578"/>
<protein>
    <submittedName>
        <fullName evidence="1">Uncharacterized protein</fullName>
    </submittedName>
</protein>
<dbReference type="HOGENOM" id="CLU_2011532_0_0_0"/>
<dbReference type="AlphaFoldDB" id="D4H464"/>
<organism evidence="1 2">
    <name type="scientific">Denitrovibrio acetiphilus (strain DSM 12809 / NBRC 114555 / N2460)</name>
    <dbReference type="NCBI Taxonomy" id="522772"/>
    <lineage>
        <taxon>Bacteria</taxon>
        <taxon>Pseudomonadati</taxon>
        <taxon>Deferribacterota</taxon>
        <taxon>Deferribacteres</taxon>
        <taxon>Deferribacterales</taxon>
        <taxon>Geovibrionaceae</taxon>
        <taxon>Denitrovibrio</taxon>
    </lineage>
</organism>
<proteinExistence type="predicted"/>
<dbReference type="Proteomes" id="UP000002012">
    <property type="component" value="Chromosome"/>
</dbReference>
<accession>D4H464</accession>
<dbReference type="RefSeq" id="WP_013009919.1">
    <property type="nucleotide sequence ID" value="NC_013943.1"/>
</dbReference>
<keyword evidence="2" id="KW-1185">Reference proteome</keyword>
<sequence>MSSDKQPIIKTLILTVLTDPELFKGVTVKAFVNLTENNIRQIKQALRTITESGQLFGELNLSWFIPDITYLDNSGRRYRSEYEQIFVDKYCVTFSSYLDDIKSCYETEQISHATLCGRSRYVW</sequence>
<dbReference type="EMBL" id="CP001968">
    <property type="protein sequence ID" value="ADD67375.1"/>
    <property type="molecule type" value="Genomic_DNA"/>
</dbReference>
<dbReference type="InParanoid" id="D4H464"/>
<evidence type="ECO:0000313" key="1">
    <source>
        <dbReference type="EMBL" id="ADD67375.1"/>
    </source>
</evidence>